<evidence type="ECO:0000313" key="10">
    <source>
        <dbReference type="Proteomes" id="UP000694544"/>
    </source>
</evidence>
<accession>A0A8C6FGT9</accession>
<feature type="transmembrane region" description="Helical" evidence="7">
    <location>
        <begin position="24"/>
        <end position="41"/>
    </location>
</feature>
<reference evidence="9" key="2">
    <citation type="submission" date="2025-09" db="UniProtKB">
        <authorList>
            <consortium name="Ensembl"/>
        </authorList>
    </citation>
    <scope>IDENTIFICATION</scope>
</reference>
<keyword evidence="5 7" id="KW-0406">Ion transport</keyword>
<keyword evidence="4 7" id="KW-0812">Transmembrane</keyword>
<dbReference type="AlphaFoldDB" id="A0A8C6FGT9"/>
<sequence>MPTTQKVSQTDSSTSPPPKSPQRALHPSSCPGFMFFIFFFADKNSPFYYDWYGLRVGGLIFAGILCAMGIIVLMSGKCKCKFRQKPRLRPNLLRMDQQKELQGPLSPSPGSAREPELQDGILHSLLRPPGQGSISPLPGGVSVQFLL</sequence>
<keyword evidence="6 7" id="KW-0472">Membrane</keyword>
<evidence type="ECO:0000256" key="7">
    <source>
        <dbReference type="RuleBase" id="RU364131"/>
    </source>
</evidence>
<comment type="similarity">
    <text evidence="2 7">Belongs to the FXYD family.</text>
</comment>
<protein>
    <recommendedName>
        <fullName evidence="7">FXYD domain-containing ion transport regulator</fullName>
    </recommendedName>
</protein>
<evidence type="ECO:0000256" key="1">
    <source>
        <dbReference type="ARBA" id="ARBA00004167"/>
    </source>
</evidence>
<feature type="transmembrane region" description="Helical" evidence="7">
    <location>
        <begin position="53"/>
        <end position="75"/>
    </location>
</feature>
<feature type="region of interest" description="Disordered" evidence="8">
    <location>
        <begin position="1"/>
        <end position="25"/>
    </location>
</feature>
<comment type="subcellular location">
    <subcellularLocation>
        <location evidence="1">Membrane</location>
        <topology evidence="1">Single-pass membrane protein</topology>
    </subcellularLocation>
</comment>
<evidence type="ECO:0000256" key="5">
    <source>
        <dbReference type="ARBA" id="ARBA00023065"/>
    </source>
</evidence>
<dbReference type="InterPro" id="IPR000272">
    <property type="entry name" value="Ion-transport_regulator_FXYD"/>
</dbReference>
<dbReference type="CDD" id="cd20328">
    <property type="entry name" value="FXYD3-like"/>
    <property type="match status" value="1"/>
</dbReference>
<dbReference type="GO" id="GO:0017080">
    <property type="term" value="F:sodium channel regulator activity"/>
    <property type="evidence" value="ECO:0007669"/>
    <property type="project" value="TreeGrafter"/>
</dbReference>
<proteinExistence type="inferred from homology"/>
<evidence type="ECO:0000256" key="4">
    <source>
        <dbReference type="ARBA" id="ARBA00022692"/>
    </source>
</evidence>
<dbReference type="PANTHER" id="PTHR14132">
    <property type="entry name" value="SODIUM/POTASSIUM-TRANSPORTING ATPASE SUBUNIT GAMMA"/>
    <property type="match status" value="1"/>
</dbReference>
<evidence type="ECO:0000256" key="3">
    <source>
        <dbReference type="ARBA" id="ARBA00022448"/>
    </source>
</evidence>
<dbReference type="Ensembl" id="ENSMMST00000004764.1">
    <property type="protein sequence ID" value="ENSMMSP00000004382.1"/>
    <property type="gene ID" value="ENSMMSG00000003305.1"/>
</dbReference>
<dbReference type="Proteomes" id="UP000694544">
    <property type="component" value="Unplaced"/>
</dbReference>
<evidence type="ECO:0000256" key="2">
    <source>
        <dbReference type="ARBA" id="ARBA00005948"/>
    </source>
</evidence>
<organism evidence="9 10">
    <name type="scientific">Moschus moschiferus</name>
    <name type="common">Siberian musk deer</name>
    <name type="synonym">Moschus sibiricus</name>
    <dbReference type="NCBI Taxonomy" id="68415"/>
    <lineage>
        <taxon>Eukaryota</taxon>
        <taxon>Metazoa</taxon>
        <taxon>Chordata</taxon>
        <taxon>Craniata</taxon>
        <taxon>Vertebrata</taxon>
        <taxon>Euteleostomi</taxon>
        <taxon>Mammalia</taxon>
        <taxon>Eutheria</taxon>
        <taxon>Laurasiatheria</taxon>
        <taxon>Artiodactyla</taxon>
        <taxon>Ruminantia</taxon>
        <taxon>Pecora</taxon>
        <taxon>Moschidae</taxon>
        <taxon>Moschus</taxon>
    </lineage>
</organism>
<dbReference type="GO" id="GO:0006811">
    <property type="term" value="P:monoatomic ion transport"/>
    <property type="evidence" value="ECO:0007669"/>
    <property type="project" value="UniProtKB-KW"/>
</dbReference>
<feature type="compositionally biased region" description="Polar residues" evidence="8">
    <location>
        <begin position="1"/>
        <end position="11"/>
    </location>
</feature>
<evidence type="ECO:0000256" key="6">
    <source>
        <dbReference type="ARBA" id="ARBA00023136"/>
    </source>
</evidence>
<dbReference type="GeneTree" id="ENSGT00940000153062"/>
<dbReference type="Gene3D" id="1.20.5.780">
    <property type="entry name" value="Single helix bin"/>
    <property type="match status" value="1"/>
</dbReference>
<evidence type="ECO:0000313" key="9">
    <source>
        <dbReference type="Ensembl" id="ENSMMSP00000004382.1"/>
    </source>
</evidence>
<name>A0A8C6FGT9_MOSMO</name>
<feature type="region of interest" description="Disordered" evidence="8">
    <location>
        <begin position="91"/>
        <end position="115"/>
    </location>
</feature>
<evidence type="ECO:0000256" key="8">
    <source>
        <dbReference type="SAM" id="MobiDB-lite"/>
    </source>
</evidence>
<keyword evidence="3 7" id="KW-0813">Transport</keyword>
<dbReference type="Pfam" id="PF02038">
    <property type="entry name" value="ATP1G1_PLM_MAT8"/>
    <property type="match status" value="1"/>
</dbReference>
<reference evidence="9" key="1">
    <citation type="submission" date="2025-08" db="UniProtKB">
        <authorList>
            <consortium name="Ensembl"/>
        </authorList>
    </citation>
    <scope>IDENTIFICATION</scope>
</reference>
<dbReference type="GO" id="GO:0043269">
    <property type="term" value="P:regulation of monoatomic ion transport"/>
    <property type="evidence" value="ECO:0007669"/>
    <property type="project" value="InterPro"/>
</dbReference>
<keyword evidence="7" id="KW-1133">Transmembrane helix</keyword>
<keyword evidence="10" id="KW-1185">Reference proteome</keyword>
<comment type="caution">
    <text evidence="7">Lacks conserved residue(s) required for the propagation of feature annotation.</text>
</comment>
<dbReference type="PANTHER" id="PTHR14132:SF11">
    <property type="entry name" value="FXYD DOMAIN-CONTAINING ION TRANSPORT REGULATOR 3"/>
    <property type="match status" value="1"/>
</dbReference>
<dbReference type="GO" id="GO:0016020">
    <property type="term" value="C:membrane"/>
    <property type="evidence" value="ECO:0007669"/>
    <property type="project" value="UniProtKB-SubCell"/>
</dbReference>